<organism evidence="7 8">
    <name type="scientific">Fermentimonas caenicola</name>
    <dbReference type="NCBI Taxonomy" id="1562970"/>
    <lineage>
        <taxon>Bacteria</taxon>
        <taxon>Pseudomonadati</taxon>
        <taxon>Bacteroidota</taxon>
        <taxon>Bacteroidia</taxon>
        <taxon>Bacteroidales</taxon>
        <taxon>Dysgonomonadaceae</taxon>
        <taxon>Fermentimonas</taxon>
    </lineage>
</organism>
<dbReference type="OrthoDB" id="9803729at2"/>
<dbReference type="GO" id="GO:0071269">
    <property type="term" value="P:L-homocysteine biosynthetic process"/>
    <property type="evidence" value="ECO:0007669"/>
    <property type="project" value="TreeGrafter"/>
</dbReference>
<dbReference type="InterPro" id="IPR015424">
    <property type="entry name" value="PyrdxlP-dep_Trfase"/>
</dbReference>
<dbReference type="Pfam" id="PF01053">
    <property type="entry name" value="Cys_Met_Meta_PP"/>
    <property type="match status" value="1"/>
</dbReference>
<dbReference type="PANTHER" id="PTHR43797">
    <property type="entry name" value="HOMOCYSTEINE/CYSTEINE SYNTHASE"/>
    <property type="match status" value="1"/>
</dbReference>
<keyword evidence="8" id="KW-1185">Reference proteome</keyword>
<reference evidence="7 8" key="1">
    <citation type="submission" date="2014-08" db="EMBL/GenBank/DDBJ databases">
        <authorList>
            <person name="Wibberg D."/>
        </authorList>
    </citation>
    <scope>NUCLEOTIDE SEQUENCE [LARGE SCALE GENOMIC DNA]</scope>
    <source>
        <strain evidence="8">ING2-E5B</strain>
    </source>
</reference>
<dbReference type="InterPro" id="IPR015422">
    <property type="entry name" value="PyrdxlP-dep_Trfase_small"/>
</dbReference>
<dbReference type="EMBL" id="LN515532">
    <property type="protein sequence ID" value="CEA15685.1"/>
    <property type="molecule type" value="Genomic_DNA"/>
</dbReference>
<dbReference type="Gene3D" id="3.40.640.10">
    <property type="entry name" value="Type I PLP-dependent aspartate aminotransferase-like (Major domain)"/>
    <property type="match status" value="1"/>
</dbReference>
<dbReference type="STRING" id="1562970.ING2E5B_0924"/>
<evidence type="ECO:0000313" key="8">
    <source>
        <dbReference type="Proteomes" id="UP000032417"/>
    </source>
</evidence>
<evidence type="ECO:0000313" key="7">
    <source>
        <dbReference type="EMBL" id="CEA15685.1"/>
    </source>
</evidence>
<name>A0A098BYD7_9BACT</name>
<evidence type="ECO:0008006" key="9">
    <source>
        <dbReference type="Google" id="ProtNLM"/>
    </source>
</evidence>
<dbReference type="GO" id="GO:0030170">
    <property type="term" value="F:pyridoxal phosphate binding"/>
    <property type="evidence" value="ECO:0007669"/>
    <property type="project" value="InterPro"/>
</dbReference>
<keyword evidence="3" id="KW-0808">Transferase</keyword>
<dbReference type="PATRIC" id="fig|1562970.3.peg.916"/>
<accession>A0A098BYD7</accession>
<keyword evidence="4 5" id="KW-0663">Pyridoxal phosphate</keyword>
<protein>
    <recommendedName>
        <fullName evidence="9">O-acetylhomoserine sulfhydrylase</fullName>
    </recommendedName>
</protein>
<dbReference type="InterPro" id="IPR000277">
    <property type="entry name" value="Cys/Met-Metab_PyrdxlP-dep_enz"/>
</dbReference>
<dbReference type="Gene3D" id="3.90.1150.10">
    <property type="entry name" value="Aspartate Aminotransferase, domain 1"/>
    <property type="match status" value="1"/>
</dbReference>
<gene>
    <name evidence="7" type="ORF">ING2E5B_0924</name>
</gene>
<dbReference type="PANTHER" id="PTHR43797:SF2">
    <property type="entry name" value="HOMOCYSTEINE_CYSTEINE SYNTHASE"/>
    <property type="match status" value="1"/>
</dbReference>
<dbReference type="KEGG" id="pbt:ING2E5B_0924"/>
<dbReference type="PIRSF" id="PIRSF001434">
    <property type="entry name" value="CGS"/>
    <property type="match status" value="1"/>
</dbReference>
<comment type="similarity">
    <text evidence="2 6">Belongs to the trans-sulfuration enzymes family.</text>
</comment>
<evidence type="ECO:0000256" key="4">
    <source>
        <dbReference type="ARBA" id="ARBA00022898"/>
    </source>
</evidence>
<dbReference type="GO" id="GO:0005737">
    <property type="term" value="C:cytoplasm"/>
    <property type="evidence" value="ECO:0007669"/>
    <property type="project" value="TreeGrafter"/>
</dbReference>
<dbReference type="InterPro" id="IPR015421">
    <property type="entry name" value="PyrdxlP-dep_Trfase_major"/>
</dbReference>
<dbReference type="GO" id="GO:0004124">
    <property type="term" value="F:cysteine synthase activity"/>
    <property type="evidence" value="ECO:0007669"/>
    <property type="project" value="TreeGrafter"/>
</dbReference>
<proteinExistence type="inferred from homology"/>
<evidence type="ECO:0000256" key="6">
    <source>
        <dbReference type="RuleBase" id="RU362118"/>
    </source>
</evidence>
<evidence type="ECO:0000256" key="3">
    <source>
        <dbReference type="ARBA" id="ARBA00022679"/>
    </source>
</evidence>
<dbReference type="GO" id="GO:0006535">
    <property type="term" value="P:cysteine biosynthetic process from serine"/>
    <property type="evidence" value="ECO:0007669"/>
    <property type="project" value="TreeGrafter"/>
</dbReference>
<evidence type="ECO:0000256" key="1">
    <source>
        <dbReference type="ARBA" id="ARBA00001933"/>
    </source>
</evidence>
<feature type="modified residue" description="N6-(pyridoxal phosphate)lysine" evidence="5">
    <location>
        <position position="207"/>
    </location>
</feature>
<comment type="cofactor">
    <cofactor evidence="1 6">
        <name>pyridoxal 5'-phosphate</name>
        <dbReference type="ChEBI" id="CHEBI:597326"/>
    </cofactor>
</comment>
<dbReference type="HOGENOM" id="CLU_018986_4_0_10"/>
<evidence type="ECO:0000256" key="5">
    <source>
        <dbReference type="PIRSR" id="PIRSR001434-2"/>
    </source>
</evidence>
<dbReference type="InterPro" id="IPR006235">
    <property type="entry name" value="OAc-hSer/O-AcSer_sulfhydrylase"/>
</dbReference>
<dbReference type="GO" id="GO:0003961">
    <property type="term" value="F:O-acetylhomoserine aminocarboxypropyltransferase activity"/>
    <property type="evidence" value="ECO:0007669"/>
    <property type="project" value="TreeGrafter"/>
</dbReference>
<evidence type="ECO:0000256" key="2">
    <source>
        <dbReference type="ARBA" id="ARBA00009077"/>
    </source>
</evidence>
<dbReference type="SUPFAM" id="SSF53383">
    <property type="entry name" value="PLP-dependent transferases"/>
    <property type="match status" value="1"/>
</dbReference>
<sequence length="411" mass="46124">MNKINQVDRLLSLSYPKPDPYGSLSMPVYHALAYEFSTAEEMENAFCGRTDEHTYSRVSNPTVQYYEERVKMLTDAYNVTALNSGMAAISNAFFTLAWSGSNIVTSKYLFGNTYSFFINTLKAFGVETRFCDLTNPADVAANLDENSCALFVEIISNPQMEVADLKKLSSVAHENNVPLIADTTIIPFTNFKAKDFGIDIDVISSTKYISGGGTSLGGLIIDYGKFNWKNSPKLNYLSEIHESAFNFKLRKEIHRNIGAYMTPEVAYIQSLGLETLSVRFDRHSTTCLELAKKLQALPAIKSVNYTGLGDNVYYEVSKRQFGEYPGAMLTFDLESKEKCFKFMNKLQIIHRATNLFDNKTLIIHPASTIYGTFTSEQRSDMGIKETTLRLSVGLESVDSIFSDIKQALEYI</sequence>
<dbReference type="AlphaFoldDB" id="A0A098BYD7"/>
<dbReference type="Proteomes" id="UP000032417">
    <property type="component" value="Chromosome 1"/>
</dbReference>
<dbReference type="GO" id="GO:0019346">
    <property type="term" value="P:transsulfuration"/>
    <property type="evidence" value="ECO:0007669"/>
    <property type="project" value="InterPro"/>
</dbReference>